<evidence type="ECO:0000259" key="7">
    <source>
        <dbReference type="PROSITE" id="PS50157"/>
    </source>
</evidence>
<dbReference type="InterPro" id="IPR013087">
    <property type="entry name" value="Znf_C2H2_type"/>
</dbReference>
<keyword evidence="1" id="KW-0479">Metal-binding</keyword>
<keyword evidence="3 5" id="KW-0863">Zinc-finger</keyword>
<proteinExistence type="predicted"/>
<keyword evidence="8" id="KW-1185">Reference proteome</keyword>
<evidence type="ECO:0000256" key="6">
    <source>
        <dbReference type="SAM" id="MobiDB-lite"/>
    </source>
</evidence>
<evidence type="ECO:0000313" key="9">
    <source>
        <dbReference type="RefSeq" id="XP_003743662.1"/>
    </source>
</evidence>
<sequence>MIYGVTVWGGTRSEADWVFHATDSVLSSSSDWLVPDDDCIQIKTERPDSPADELSAADAGEGGEGTQKPTLDATMASNGIFYCNKCAYSTRSTQTLRYHMYKHQPQVKKPFQCPFCPFNAYMRSHLGNHLLIHTGERPQPCPKCPYRAREKTALKRHLRAKHGVFS</sequence>
<dbReference type="Proteomes" id="UP000694867">
    <property type="component" value="Unplaced"/>
</dbReference>
<dbReference type="GO" id="GO:0008270">
    <property type="term" value="F:zinc ion binding"/>
    <property type="evidence" value="ECO:0007669"/>
    <property type="project" value="UniProtKB-KW"/>
</dbReference>
<keyword evidence="4" id="KW-0862">Zinc</keyword>
<dbReference type="PROSITE" id="PS50157">
    <property type="entry name" value="ZINC_FINGER_C2H2_2"/>
    <property type="match status" value="1"/>
</dbReference>
<evidence type="ECO:0000256" key="3">
    <source>
        <dbReference type="ARBA" id="ARBA00022771"/>
    </source>
</evidence>
<evidence type="ECO:0000256" key="5">
    <source>
        <dbReference type="PROSITE-ProRule" id="PRU00042"/>
    </source>
</evidence>
<dbReference type="RefSeq" id="XP_003743662.1">
    <property type="nucleotide sequence ID" value="XM_003743614.2"/>
</dbReference>
<dbReference type="AlphaFoldDB" id="A0AAJ6QTL0"/>
<feature type="domain" description="C2H2-type" evidence="7">
    <location>
        <begin position="111"/>
        <end position="138"/>
    </location>
</feature>
<evidence type="ECO:0000256" key="2">
    <source>
        <dbReference type="ARBA" id="ARBA00022737"/>
    </source>
</evidence>
<keyword evidence="2" id="KW-0677">Repeat</keyword>
<dbReference type="PANTHER" id="PTHR24403">
    <property type="entry name" value="ZINC FINGER PROTEIN"/>
    <property type="match status" value="1"/>
</dbReference>
<dbReference type="Gene3D" id="3.30.160.60">
    <property type="entry name" value="Classic Zinc Finger"/>
    <property type="match status" value="2"/>
</dbReference>
<dbReference type="GeneID" id="100905679"/>
<dbReference type="KEGG" id="goe:100905679"/>
<evidence type="ECO:0000256" key="1">
    <source>
        <dbReference type="ARBA" id="ARBA00022723"/>
    </source>
</evidence>
<dbReference type="InterPro" id="IPR050688">
    <property type="entry name" value="Zinc_finger/UBP_domain"/>
</dbReference>
<reference evidence="9" key="1">
    <citation type="submission" date="2025-08" db="UniProtKB">
        <authorList>
            <consortium name="RefSeq"/>
        </authorList>
    </citation>
    <scope>IDENTIFICATION</scope>
</reference>
<dbReference type="InterPro" id="IPR036236">
    <property type="entry name" value="Znf_C2H2_sf"/>
</dbReference>
<accession>A0AAJ6QTL0</accession>
<evidence type="ECO:0000313" key="8">
    <source>
        <dbReference type="Proteomes" id="UP000694867"/>
    </source>
</evidence>
<evidence type="ECO:0000256" key="4">
    <source>
        <dbReference type="ARBA" id="ARBA00022833"/>
    </source>
</evidence>
<protein>
    <submittedName>
        <fullName evidence="9">Zinc finger protein 513</fullName>
    </submittedName>
</protein>
<dbReference type="PANTHER" id="PTHR24403:SF67">
    <property type="entry name" value="FI01116P-RELATED"/>
    <property type="match status" value="1"/>
</dbReference>
<name>A0AAJ6QTL0_9ACAR</name>
<organism evidence="8 9">
    <name type="scientific">Galendromus occidentalis</name>
    <name type="common">western predatory mite</name>
    <dbReference type="NCBI Taxonomy" id="34638"/>
    <lineage>
        <taxon>Eukaryota</taxon>
        <taxon>Metazoa</taxon>
        <taxon>Ecdysozoa</taxon>
        <taxon>Arthropoda</taxon>
        <taxon>Chelicerata</taxon>
        <taxon>Arachnida</taxon>
        <taxon>Acari</taxon>
        <taxon>Parasitiformes</taxon>
        <taxon>Mesostigmata</taxon>
        <taxon>Gamasina</taxon>
        <taxon>Phytoseioidea</taxon>
        <taxon>Phytoseiidae</taxon>
        <taxon>Typhlodrominae</taxon>
        <taxon>Galendromus</taxon>
    </lineage>
</organism>
<feature type="region of interest" description="Disordered" evidence="6">
    <location>
        <begin position="43"/>
        <end position="69"/>
    </location>
</feature>
<gene>
    <name evidence="9" type="primary">LOC100905679</name>
</gene>
<dbReference type="SMART" id="SM00355">
    <property type="entry name" value="ZnF_C2H2"/>
    <property type="match status" value="3"/>
</dbReference>
<dbReference type="GO" id="GO:0005634">
    <property type="term" value="C:nucleus"/>
    <property type="evidence" value="ECO:0007669"/>
    <property type="project" value="TreeGrafter"/>
</dbReference>
<dbReference type="SUPFAM" id="SSF57667">
    <property type="entry name" value="beta-beta-alpha zinc fingers"/>
    <property type="match status" value="1"/>
</dbReference>
<dbReference type="GO" id="GO:0045944">
    <property type="term" value="P:positive regulation of transcription by RNA polymerase II"/>
    <property type="evidence" value="ECO:0007669"/>
    <property type="project" value="TreeGrafter"/>
</dbReference>